<proteinExistence type="predicted"/>
<protein>
    <submittedName>
        <fullName evidence="1">Tick transposon</fullName>
    </submittedName>
</protein>
<accession>A0A183APN5</accession>
<organism evidence="1">
    <name type="scientific">Echinostoma caproni</name>
    <dbReference type="NCBI Taxonomy" id="27848"/>
    <lineage>
        <taxon>Eukaryota</taxon>
        <taxon>Metazoa</taxon>
        <taxon>Spiralia</taxon>
        <taxon>Lophotrochozoa</taxon>
        <taxon>Platyhelminthes</taxon>
        <taxon>Trematoda</taxon>
        <taxon>Digenea</taxon>
        <taxon>Plagiorchiida</taxon>
        <taxon>Echinostomata</taxon>
        <taxon>Echinostomatoidea</taxon>
        <taxon>Echinostomatidae</taxon>
        <taxon>Echinostoma</taxon>
    </lineage>
</organism>
<evidence type="ECO:0000313" key="1">
    <source>
        <dbReference type="WBParaSite" id="ECPE_0000894801-mRNA-1"/>
    </source>
</evidence>
<name>A0A183APN5_9TREM</name>
<sequence>LALQWSRRAKLSNLRPPCTCPRGEALLRAEVDRWVNRNGCCTPSMTRASTPRSTCTHFQSRDPVDWSTMRRIVYRLNECQTISSAVRKRENARRKRRNPTDFVSTSGKISRSACESQIYPYTQSPRTRPSLFDVSGQFKTLVYLNQFQRGSRIEQNLNRLSRPTTASGFKQRGRCLICDRSPGQRTIFGVVLTRCSTHLSGKYRPRDRTEEMHLVQRVSRPTYAQSADRQPCRRAREWTEAPTGPLPEGGRFYLSGEAIVQRIAQSAKTLPLVSGLPRSSSVNSITVRLYSGKSGRNACDSSKNHSR</sequence>
<dbReference type="WBParaSite" id="ECPE_0000894801-mRNA-1">
    <property type="protein sequence ID" value="ECPE_0000894801-mRNA-1"/>
    <property type="gene ID" value="ECPE_0000894801"/>
</dbReference>
<dbReference type="AlphaFoldDB" id="A0A183APN5"/>
<reference evidence="1" key="1">
    <citation type="submission" date="2016-06" db="UniProtKB">
        <authorList>
            <consortium name="WormBaseParasite"/>
        </authorList>
    </citation>
    <scope>IDENTIFICATION</scope>
</reference>